<feature type="domain" description="Cpl-7 lysozyme C-terminal" evidence="3">
    <location>
        <begin position="344"/>
        <end position="385"/>
    </location>
</feature>
<dbReference type="AlphaFoldDB" id="A0A412EME0"/>
<gene>
    <name evidence="4" type="ORF">DWY46_16400</name>
</gene>
<sequence length="487" mass="54076">MDKQTFIKQIATYVKKYAAQYGIKVCSPIIAQAILESSWGESKLAAVYHNYFGLKCGTAWKGKSVNMTTQEEYTTGTLTTIKDNFRAYSNMEEGVKGYFEFIQLTRYSNLKGITDPKTYLNTIKADGYATSSSYVKNVYALITQYKLTQYDPVKNVDKKVDNVKYSRQAVVDLVESWVGKKESDGSYKSIIDIYNSFTGKLPRSTKMEYGWAWCACTWSALAVALKYTPIMPIEISCYYLIEAAKEMGVWVENDAYVPNIGDAVLYDWEDTGKGDNTGNPDHVGTVTYVNKSAGYFVVTEGNYSDSVKKRTVSINGRYIRGFITPKYDTTKAVSAPVQVAGKSTSTVAHEVIAGQWGNGEDRKKALKASGYDPEAIQAEVNKILNGSAATTDKTQPADQPITKTVKATCGAKKFDRKLAATYTTTANLYCRNDAGKNKKALCLIPKGTKVHNYGYYNVANGVKWLYITVTLDGTEYIGFCSKEYLSK</sequence>
<dbReference type="InterPro" id="IPR002901">
    <property type="entry name" value="MGlyc_endo_b_GlcNAc-like_dom"/>
</dbReference>
<protein>
    <submittedName>
        <fullName evidence="4">Peptidoglycan-binding protein</fullName>
    </submittedName>
</protein>
<dbReference type="EMBL" id="QRUH01000017">
    <property type="protein sequence ID" value="RGR45767.1"/>
    <property type="molecule type" value="Genomic_DNA"/>
</dbReference>
<proteinExistence type="predicted"/>
<dbReference type="PANTHER" id="PTHR33308:SF9">
    <property type="entry name" value="PEPTIDOGLYCAN HYDROLASE FLGJ"/>
    <property type="match status" value="1"/>
</dbReference>
<evidence type="ECO:0000259" key="3">
    <source>
        <dbReference type="SMART" id="SM01095"/>
    </source>
</evidence>
<dbReference type="SMART" id="SM01095">
    <property type="entry name" value="Cpl-7"/>
    <property type="match status" value="1"/>
</dbReference>
<name>A0A412EME0_9FIRM</name>
<dbReference type="SMART" id="SM00047">
    <property type="entry name" value="LYZ2"/>
    <property type="match status" value="1"/>
</dbReference>
<dbReference type="InterPro" id="IPR013168">
    <property type="entry name" value="Cpl_7_lyso_C"/>
</dbReference>
<feature type="domain" description="Mannosyl-glycoprotein endo-beta-N-acetylglucosamidase-like" evidence="2">
    <location>
        <begin position="2"/>
        <end position="151"/>
    </location>
</feature>
<dbReference type="InterPro" id="IPR051056">
    <property type="entry name" value="Glycosyl_Hydrolase_73"/>
</dbReference>
<dbReference type="InterPro" id="IPR038765">
    <property type="entry name" value="Papain-like_cys_pep_sf"/>
</dbReference>
<keyword evidence="1" id="KW-0378">Hydrolase</keyword>
<dbReference type="GO" id="GO:0004040">
    <property type="term" value="F:amidase activity"/>
    <property type="evidence" value="ECO:0007669"/>
    <property type="project" value="InterPro"/>
</dbReference>
<dbReference type="SUPFAM" id="SSF54001">
    <property type="entry name" value="Cysteine proteinases"/>
    <property type="match status" value="1"/>
</dbReference>
<evidence type="ECO:0000313" key="5">
    <source>
        <dbReference type="Proteomes" id="UP000285839"/>
    </source>
</evidence>
<dbReference type="Gene3D" id="2.30.30.40">
    <property type="entry name" value="SH3 Domains"/>
    <property type="match status" value="1"/>
</dbReference>
<evidence type="ECO:0000313" key="4">
    <source>
        <dbReference type="EMBL" id="RGR45767.1"/>
    </source>
</evidence>
<dbReference type="Proteomes" id="UP000285839">
    <property type="component" value="Unassembled WGS sequence"/>
</dbReference>
<dbReference type="Pfam" id="PF01832">
    <property type="entry name" value="Glucosaminidase"/>
    <property type="match status" value="1"/>
</dbReference>
<dbReference type="PANTHER" id="PTHR33308">
    <property type="entry name" value="PEPTIDOGLYCAN HYDROLASE FLGJ"/>
    <property type="match status" value="1"/>
</dbReference>
<dbReference type="RefSeq" id="WP_118031658.1">
    <property type="nucleotide sequence ID" value="NZ_QRUH01000017.1"/>
</dbReference>
<organism evidence="4 5">
    <name type="scientific">Blautia obeum</name>
    <dbReference type="NCBI Taxonomy" id="40520"/>
    <lineage>
        <taxon>Bacteria</taxon>
        <taxon>Bacillati</taxon>
        <taxon>Bacillota</taxon>
        <taxon>Clostridia</taxon>
        <taxon>Lachnospirales</taxon>
        <taxon>Lachnospiraceae</taxon>
        <taxon>Blautia</taxon>
    </lineage>
</organism>
<dbReference type="Pfam" id="PF08230">
    <property type="entry name" value="CW_7"/>
    <property type="match status" value="1"/>
</dbReference>
<evidence type="ECO:0000256" key="1">
    <source>
        <dbReference type="ARBA" id="ARBA00022801"/>
    </source>
</evidence>
<accession>A0A412EME0</accession>
<comment type="caution">
    <text evidence="4">The sequence shown here is derived from an EMBL/GenBank/DDBJ whole genome shotgun (WGS) entry which is preliminary data.</text>
</comment>
<dbReference type="Gene3D" id="4.10.80.30">
    <property type="entry name" value="DNA polymerase, domain 6"/>
    <property type="match status" value="1"/>
</dbReference>
<dbReference type="Gene3D" id="1.10.530.10">
    <property type="match status" value="1"/>
</dbReference>
<evidence type="ECO:0000259" key="2">
    <source>
        <dbReference type="SMART" id="SM00047"/>
    </source>
</evidence>
<reference evidence="4 5" key="1">
    <citation type="submission" date="2018-08" db="EMBL/GenBank/DDBJ databases">
        <title>A genome reference for cultivated species of the human gut microbiota.</title>
        <authorList>
            <person name="Zou Y."/>
            <person name="Xue W."/>
            <person name="Luo G."/>
        </authorList>
    </citation>
    <scope>NUCLEOTIDE SEQUENCE [LARGE SCALE GENOMIC DNA]</scope>
    <source>
        <strain evidence="4 5">AF25-21</strain>
    </source>
</reference>